<dbReference type="AlphaFoldDB" id="A0A6A6Z4E2"/>
<name>A0A6A6Z4E2_9PEZI</name>
<sequence length="251" mass="27073">MASRCVVLKNMYNVEELEEPDWKTDLTEEVGEECKTAYGGAFLHFELDSPQLDFTFSLASKQSSNHSTSSNKVNQDTRSNAMAALARSVCKTSRPNLPRSSCHAPLSTYILRPTQQPAAPEDNTTAPSFDSITKTHIILSEDAPPLFGGLLNPPAIRLVNQTGRSAGCSTIGTYGGDCLTAAHSALHDTWTRTQPPRSPFRGPLWRHAEPKSPTISEPICCREKLGAAFDSPGGGLGGEIGLCDLRVGATW</sequence>
<evidence type="ECO:0000313" key="3">
    <source>
        <dbReference type="RefSeq" id="XP_033582864.1"/>
    </source>
</evidence>
<keyword evidence="2" id="KW-1185">Reference proteome</keyword>
<organism evidence="1">
    <name type="scientific">Mytilinidion resinicola</name>
    <dbReference type="NCBI Taxonomy" id="574789"/>
    <lineage>
        <taxon>Eukaryota</taxon>
        <taxon>Fungi</taxon>
        <taxon>Dikarya</taxon>
        <taxon>Ascomycota</taxon>
        <taxon>Pezizomycotina</taxon>
        <taxon>Dothideomycetes</taxon>
        <taxon>Pleosporomycetidae</taxon>
        <taxon>Mytilinidiales</taxon>
        <taxon>Mytilinidiaceae</taxon>
        <taxon>Mytilinidion</taxon>
    </lineage>
</organism>
<evidence type="ECO:0000313" key="2">
    <source>
        <dbReference type="Proteomes" id="UP000504636"/>
    </source>
</evidence>
<accession>A0A6A6Z4E2</accession>
<reference evidence="3" key="3">
    <citation type="submission" date="2025-04" db="UniProtKB">
        <authorList>
            <consortium name="RefSeq"/>
        </authorList>
    </citation>
    <scope>IDENTIFICATION</scope>
    <source>
        <strain evidence="3">CBS 304.34</strain>
    </source>
</reference>
<reference evidence="3" key="2">
    <citation type="submission" date="2020-04" db="EMBL/GenBank/DDBJ databases">
        <authorList>
            <consortium name="NCBI Genome Project"/>
        </authorList>
    </citation>
    <scope>NUCLEOTIDE SEQUENCE</scope>
    <source>
        <strain evidence="3">CBS 304.34</strain>
    </source>
</reference>
<dbReference type="EMBL" id="MU003693">
    <property type="protein sequence ID" value="KAF2815900.1"/>
    <property type="molecule type" value="Genomic_DNA"/>
</dbReference>
<dbReference type="InterPro" id="IPR012677">
    <property type="entry name" value="Nucleotide-bd_a/b_plait_sf"/>
</dbReference>
<dbReference type="Proteomes" id="UP000504636">
    <property type="component" value="Unplaced"/>
</dbReference>
<dbReference type="RefSeq" id="XP_033582864.1">
    <property type="nucleotide sequence ID" value="XM_033724881.1"/>
</dbReference>
<dbReference type="GeneID" id="54465774"/>
<protein>
    <submittedName>
        <fullName evidence="1 3">Uncharacterized protein</fullName>
    </submittedName>
</protein>
<reference evidence="1 3" key="1">
    <citation type="journal article" date="2020" name="Stud. Mycol.">
        <title>101 Dothideomycetes genomes: a test case for predicting lifestyles and emergence of pathogens.</title>
        <authorList>
            <person name="Haridas S."/>
            <person name="Albert R."/>
            <person name="Binder M."/>
            <person name="Bloem J."/>
            <person name="Labutti K."/>
            <person name="Salamov A."/>
            <person name="Andreopoulos B."/>
            <person name="Baker S."/>
            <person name="Barry K."/>
            <person name="Bills G."/>
            <person name="Bluhm B."/>
            <person name="Cannon C."/>
            <person name="Castanera R."/>
            <person name="Culley D."/>
            <person name="Daum C."/>
            <person name="Ezra D."/>
            <person name="Gonzalez J."/>
            <person name="Henrissat B."/>
            <person name="Kuo A."/>
            <person name="Liang C."/>
            <person name="Lipzen A."/>
            <person name="Lutzoni F."/>
            <person name="Magnuson J."/>
            <person name="Mondo S."/>
            <person name="Nolan M."/>
            <person name="Ohm R."/>
            <person name="Pangilinan J."/>
            <person name="Park H.-J."/>
            <person name="Ramirez L."/>
            <person name="Alfaro M."/>
            <person name="Sun H."/>
            <person name="Tritt A."/>
            <person name="Yoshinaga Y."/>
            <person name="Zwiers L.-H."/>
            <person name="Turgeon B."/>
            <person name="Goodwin S."/>
            <person name="Spatafora J."/>
            <person name="Crous P."/>
            <person name="Grigoriev I."/>
        </authorList>
    </citation>
    <scope>NUCLEOTIDE SEQUENCE</scope>
    <source>
        <strain evidence="1 3">CBS 304.34</strain>
    </source>
</reference>
<gene>
    <name evidence="1 3" type="ORF">BDZ99DRAFT_514534</name>
</gene>
<dbReference type="Gene3D" id="3.30.70.330">
    <property type="match status" value="1"/>
</dbReference>
<proteinExistence type="predicted"/>
<evidence type="ECO:0000313" key="1">
    <source>
        <dbReference type="EMBL" id="KAF2815900.1"/>
    </source>
</evidence>